<keyword evidence="7" id="KW-0175">Coiled coil</keyword>
<dbReference type="GO" id="GO:0140662">
    <property type="term" value="F:ATP-dependent protein folding chaperone"/>
    <property type="evidence" value="ECO:0007669"/>
    <property type="project" value="InterPro"/>
</dbReference>
<dbReference type="GO" id="GO:0007010">
    <property type="term" value="P:cytoskeleton organization"/>
    <property type="evidence" value="ECO:0007669"/>
    <property type="project" value="InterPro"/>
</dbReference>
<dbReference type="PANTHER" id="PTHR19375">
    <property type="entry name" value="HEAT SHOCK PROTEIN 70KDA"/>
    <property type="match status" value="1"/>
</dbReference>
<keyword evidence="5" id="KW-0547">Nucleotide-binding</keyword>
<dbReference type="GO" id="GO:0005874">
    <property type="term" value="C:microtubule"/>
    <property type="evidence" value="ECO:0007669"/>
    <property type="project" value="UniProtKB-KW"/>
</dbReference>
<proteinExistence type="inferred from homology"/>
<evidence type="ECO:0000256" key="5">
    <source>
        <dbReference type="ARBA" id="ARBA00022741"/>
    </source>
</evidence>
<evidence type="ECO:0000313" key="9">
    <source>
        <dbReference type="EMBL" id="KAF6144662.1"/>
    </source>
</evidence>
<evidence type="ECO:0000256" key="7">
    <source>
        <dbReference type="ARBA" id="ARBA00023054"/>
    </source>
</evidence>
<keyword evidence="8" id="KW-0206">Cytoskeleton</keyword>
<comment type="caution">
    <text evidence="9">The sequence shown here is derived from an EMBL/GenBank/DDBJ whole genome shotgun (WGS) entry which is preliminary data.</text>
</comment>
<accession>A0A7J7LQ48</accession>
<evidence type="ECO:0000256" key="6">
    <source>
        <dbReference type="ARBA" id="ARBA00022840"/>
    </source>
</evidence>
<comment type="subcellular location">
    <subcellularLocation>
        <location evidence="1">Cytoplasm</location>
        <location evidence="1">Cytoskeleton</location>
    </subcellularLocation>
</comment>
<dbReference type="Pfam" id="PF07058">
    <property type="entry name" value="MAP70"/>
    <property type="match status" value="1"/>
</dbReference>
<dbReference type="GO" id="GO:0008017">
    <property type="term" value="F:microtubule binding"/>
    <property type="evidence" value="ECO:0007669"/>
    <property type="project" value="InterPro"/>
</dbReference>
<protein>
    <recommendedName>
        <fullName evidence="11">Heat shock protein 70</fullName>
    </recommendedName>
</protein>
<comment type="similarity">
    <text evidence="2">Belongs to the MAP70 family.</text>
</comment>
<evidence type="ECO:0000256" key="4">
    <source>
        <dbReference type="ARBA" id="ARBA00022701"/>
    </source>
</evidence>
<dbReference type="EMBL" id="JACGCM010002114">
    <property type="protein sequence ID" value="KAF6144662.1"/>
    <property type="molecule type" value="Genomic_DNA"/>
</dbReference>
<keyword evidence="6" id="KW-0067">ATP-binding</keyword>
<organism evidence="9 10">
    <name type="scientific">Kingdonia uniflora</name>
    <dbReference type="NCBI Taxonomy" id="39325"/>
    <lineage>
        <taxon>Eukaryota</taxon>
        <taxon>Viridiplantae</taxon>
        <taxon>Streptophyta</taxon>
        <taxon>Embryophyta</taxon>
        <taxon>Tracheophyta</taxon>
        <taxon>Spermatophyta</taxon>
        <taxon>Magnoliopsida</taxon>
        <taxon>Ranunculales</taxon>
        <taxon>Circaeasteraceae</taxon>
        <taxon>Kingdonia</taxon>
    </lineage>
</organism>
<keyword evidence="4" id="KW-0493">Microtubule</keyword>
<keyword evidence="3" id="KW-0963">Cytoplasm</keyword>
<dbReference type="SUPFAM" id="SSF100920">
    <property type="entry name" value="Heat shock protein 70kD (HSP70), peptide-binding domain"/>
    <property type="match status" value="1"/>
</dbReference>
<sequence>MHLQSVTFPAHDLHYNTFANALKLQLQPVCLEPNRAIMSGVSIMSGVNYGSGVLYDMLQKEVIALRKSGYEKDKVYTIEADTLNRAMEVETKKVRREVTAMEKEIATMHEDKELDNRAKRLEPSISDSVDSDPTRMDSPMQEELLTDMATEICLSQIHELVEQPNAEFQVFSSAADNQTQVSVRVLQGERKMAADNKLLGNFELMGIPPAPRGMPQIEVTFDIDANGIVTVSARDEARA</sequence>
<dbReference type="GO" id="GO:0005524">
    <property type="term" value="F:ATP binding"/>
    <property type="evidence" value="ECO:0007669"/>
    <property type="project" value="UniProtKB-KW"/>
</dbReference>
<gene>
    <name evidence="9" type="ORF">GIB67_006154</name>
</gene>
<evidence type="ECO:0000256" key="1">
    <source>
        <dbReference type="ARBA" id="ARBA00004245"/>
    </source>
</evidence>
<dbReference type="AlphaFoldDB" id="A0A7J7LQ48"/>
<reference evidence="9 10" key="1">
    <citation type="journal article" date="2020" name="IScience">
        <title>Genome Sequencing of the Endangered Kingdonia uniflora (Circaeasteraceae, Ranunculales) Reveals Potential Mechanisms of Evolutionary Specialization.</title>
        <authorList>
            <person name="Sun Y."/>
            <person name="Deng T."/>
            <person name="Zhang A."/>
            <person name="Moore M.J."/>
            <person name="Landis J.B."/>
            <person name="Lin N."/>
            <person name="Zhang H."/>
            <person name="Zhang X."/>
            <person name="Huang J."/>
            <person name="Zhang X."/>
            <person name="Sun H."/>
            <person name="Wang H."/>
        </authorList>
    </citation>
    <scope>NUCLEOTIDE SEQUENCE [LARGE SCALE GENOMIC DNA]</scope>
    <source>
        <strain evidence="9">TB1705</strain>
        <tissue evidence="9">Leaf</tissue>
    </source>
</reference>
<dbReference type="Gene3D" id="2.60.34.10">
    <property type="entry name" value="Substrate Binding Domain Of DNAk, Chain A, domain 1"/>
    <property type="match status" value="1"/>
</dbReference>
<dbReference type="InterPro" id="IPR013126">
    <property type="entry name" value="Hsp_70_fam"/>
</dbReference>
<evidence type="ECO:0000256" key="3">
    <source>
        <dbReference type="ARBA" id="ARBA00022490"/>
    </source>
</evidence>
<evidence type="ECO:0008006" key="11">
    <source>
        <dbReference type="Google" id="ProtNLM"/>
    </source>
</evidence>
<dbReference type="Pfam" id="PF00012">
    <property type="entry name" value="HSP70"/>
    <property type="match status" value="1"/>
</dbReference>
<dbReference type="Proteomes" id="UP000541444">
    <property type="component" value="Unassembled WGS sequence"/>
</dbReference>
<evidence type="ECO:0000313" key="10">
    <source>
        <dbReference type="Proteomes" id="UP000541444"/>
    </source>
</evidence>
<keyword evidence="10" id="KW-1185">Reference proteome</keyword>
<name>A0A7J7LQ48_9MAGN</name>
<dbReference type="InterPro" id="IPR029047">
    <property type="entry name" value="HSP70_peptide-bd_sf"/>
</dbReference>
<evidence type="ECO:0000256" key="8">
    <source>
        <dbReference type="ARBA" id="ARBA00023212"/>
    </source>
</evidence>
<evidence type="ECO:0000256" key="2">
    <source>
        <dbReference type="ARBA" id="ARBA00008825"/>
    </source>
</evidence>
<dbReference type="OrthoDB" id="667636at2759"/>
<dbReference type="InterPro" id="IPR009768">
    <property type="entry name" value="MAP70"/>
</dbReference>